<evidence type="ECO:0000313" key="3">
    <source>
        <dbReference type="Proteomes" id="UP001239213"/>
    </source>
</evidence>
<feature type="compositionally biased region" description="Basic and acidic residues" evidence="1">
    <location>
        <begin position="456"/>
        <end position="481"/>
    </location>
</feature>
<comment type="caution">
    <text evidence="2">The sequence shown here is derived from an EMBL/GenBank/DDBJ whole genome shotgun (WGS) entry which is preliminary data.</text>
</comment>
<evidence type="ECO:0000256" key="1">
    <source>
        <dbReference type="SAM" id="MobiDB-lite"/>
    </source>
</evidence>
<dbReference type="AlphaFoldDB" id="A0AAI9VEC5"/>
<dbReference type="Proteomes" id="UP001239213">
    <property type="component" value="Unassembled WGS sequence"/>
</dbReference>
<keyword evidence="3" id="KW-1185">Reference proteome</keyword>
<sequence length="599" mass="67095">MVMSAFDRFMDSQFAKYDPGKKLTLYPHKVVEPYGLEHYSNPPKLAVPEGHLRDFDPKAHSPKTRGSVEVIELLSGGIGGGAQVLLCKVSEQPAEYRPSHAPFPEPQRYVVAKIFDPMFFPGNNGVLSALVGNDVLAEQLLSRESGAYEYLYDRGKPKAPPSDSKGKGKRQETRNTITGHPNLIPQYYGTWAIRFGMGKGKYREAGLVLMEYIEGHAIEELCDREEDDGYLLPVTEEVIFHDFAGLAGTIQPRKVKLTEPFRLKAFREILHNLVVHMHIGVEHADFIPANVIITLRNHGGVTGVRELDEPRPVLLDLTLTKVWRKTKYAQGPGMGRHCLEWLPNPPHPMERASPQGMELYIGWFDAEWSKERFEEWLVQEFGPLEEGSEEGSTGKYSTFATLDKLEADYFKKKDEEAKEKKKDEEAKEKKKDEEAKEKMRAEQDEAVRVVASASHKASDERDGGPASSAKEETRAQQDKAVRVMASASHKASDERDDGPASSATLSIRPSPRANWRAQDSQSRANPPSTSRRQQNRSDESTSTESGEEGIPRSLYRKLQEAKLAASESSFGSSPSPRSTPRSAQKPVENEEEMDTIEEE</sequence>
<dbReference type="EMBL" id="MPDP01000100">
    <property type="protein sequence ID" value="KAK1481574.1"/>
    <property type="molecule type" value="Genomic_DNA"/>
</dbReference>
<feature type="compositionally biased region" description="Acidic residues" evidence="1">
    <location>
        <begin position="589"/>
        <end position="599"/>
    </location>
</feature>
<reference evidence="2" key="1">
    <citation type="submission" date="2016-11" db="EMBL/GenBank/DDBJ databases">
        <title>The genome sequence of Colletotrichum cuscutae.</title>
        <authorList>
            <person name="Baroncelli R."/>
        </authorList>
    </citation>
    <scope>NUCLEOTIDE SEQUENCE</scope>
    <source>
        <strain evidence="2">IMI 304802</strain>
    </source>
</reference>
<protein>
    <recommendedName>
        <fullName evidence="4">Protein kinase domain-containing protein</fullName>
    </recommendedName>
</protein>
<name>A0AAI9VEC5_9PEZI</name>
<organism evidence="2 3">
    <name type="scientific">Colletotrichum cuscutae</name>
    <dbReference type="NCBI Taxonomy" id="1209917"/>
    <lineage>
        <taxon>Eukaryota</taxon>
        <taxon>Fungi</taxon>
        <taxon>Dikarya</taxon>
        <taxon>Ascomycota</taxon>
        <taxon>Pezizomycotina</taxon>
        <taxon>Sordariomycetes</taxon>
        <taxon>Hypocreomycetidae</taxon>
        <taxon>Glomerellales</taxon>
        <taxon>Glomerellaceae</taxon>
        <taxon>Colletotrichum</taxon>
        <taxon>Colletotrichum acutatum species complex</taxon>
    </lineage>
</organism>
<feature type="compositionally biased region" description="Basic and acidic residues" evidence="1">
    <location>
        <begin position="414"/>
        <end position="447"/>
    </location>
</feature>
<feature type="compositionally biased region" description="Polar residues" evidence="1">
    <location>
        <begin position="517"/>
        <end position="532"/>
    </location>
</feature>
<feature type="compositionally biased region" description="Low complexity" evidence="1">
    <location>
        <begin position="564"/>
        <end position="583"/>
    </location>
</feature>
<accession>A0AAI9VEC5</accession>
<feature type="region of interest" description="Disordered" evidence="1">
    <location>
        <begin position="152"/>
        <end position="179"/>
    </location>
</feature>
<feature type="region of interest" description="Disordered" evidence="1">
    <location>
        <begin position="414"/>
        <end position="599"/>
    </location>
</feature>
<gene>
    <name evidence="2" type="ORF">CCUS01_16033</name>
</gene>
<feature type="compositionally biased region" description="Basic and acidic residues" evidence="1">
    <location>
        <begin position="164"/>
        <end position="173"/>
    </location>
</feature>
<evidence type="ECO:0008006" key="4">
    <source>
        <dbReference type="Google" id="ProtNLM"/>
    </source>
</evidence>
<proteinExistence type="predicted"/>
<evidence type="ECO:0000313" key="2">
    <source>
        <dbReference type="EMBL" id="KAK1481574.1"/>
    </source>
</evidence>